<comment type="caution">
    <text evidence="1">The sequence shown here is derived from an EMBL/GenBank/DDBJ whole genome shotgun (WGS) entry which is preliminary data.</text>
</comment>
<protein>
    <submittedName>
        <fullName evidence="1">Uncharacterized protein</fullName>
    </submittedName>
</protein>
<accession>A0A9P7SGS8</accession>
<name>A0A9P7SGS8_9HYPO</name>
<reference evidence="1 2" key="1">
    <citation type="journal article" date="2020" name="bioRxiv">
        <title>Whole genome comparisons of ergot fungi reveals the divergence and evolution of species within the genus Claviceps are the result of varying mechanisms driving genome evolution and host range expansion.</title>
        <authorList>
            <person name="Wyka S.A."/>
            <person name="Mondo S.J."/>
            <person name="Liu M."/>
            <person name="Dettman J."/>
            <person name="Nalam V."/>
            <person name="Broders K.D."/>
        </authorList>
    </citation>
    <scope>NUCLEOTIDE SEQUENCE [LARGE SCALE GENOMIC DNA]</scope>
    <source>
        <strain evidence="1 2">CCC 1485</strain>
    </source>
</reference>
<dbReference type="AlphaFoldDB" id="A0A9P7SGS8"/>
<dbReference type="Proteomes" id="UP000706124">
    <property type="component" value="Unassembled WGS sequence"/>
</dbReference>
<gene>
    <name evidence="1" type="ORF">E4U60_002485</name>
</gene>
<keyword evidence="2" id="KW-1185">Reference proteome</keyword>
<dbReference type="EMBL" id="SRPO01000210">
    <property type="protein sequence ID" value="KAG5936618.1"/>
    <property type="molecule type" value="Genomic_DNA"/>
</dbReference>
<evidence type="ECO:0000313" key="2">
    <source>
        <dbReference type="Proteomes" id="UP000706124"/>
    </source>
</evidence>
<evidence type="ECO:0000313" key="1">
    <source>
        <dbReference type="EMBL" id="KAG5936618.1"/>
    </source>
</evidence>
<proteinExistence type="predicted"/>
<organism evidence="1 2">
    <name type="scientific">Claviceps pazoutovae</name>
    <dbReference type="NCBI Taxonomy" id="1649127"/>
    <lineage>
        <taxon>Eukaryota</taxon>
        <taxon>Fungi</taxon>
        <taxon>Dikarya</taxon>
        <taxon>Ascomycota</taxon>
        <taxon>Pezizomycotina</taxon>
        <taxon>Sordariomycetes</taxon>
        <taxon>Hypocreomycetidae</taxon>
        <taxon>Hypocreales</taxon>
        <taxon>Clavicipitaceae</taxon>
        <taxon>Claviceps</taxon>
    </lineage>
</organism>
<dbReference type="OrthoDB" id="10479804at2759"/>
<sequence>MRTAGARRRRRTKRVRKWRSQVSKEIVQAVTHAQVCLNDNLVGQQGCIPPRLRRQQKQKQQGDN</sequence>